<dbReference type="EMBL" id="LCFA01000005">
    <property type="protein sequence ID" value="KKS82755.1"/>
    <property type="molecule type" value="Genomic_DNA"/>
</dbReference>
<comment type="caution">
    <text evidence="1">The sequence shown here is derived from an EMBL/GenBank/DDBJ whole genome shotgun (WGS) entry which is preliminary data.</text>
</comment>
<reference evidence="1 2" key="1">
    <citation type="journal article" date="2015" name="Nature">
        <title>rRNA introns, odd ribosomes, and small enigmatic genomes across a large radiation of phyla.</title>
        <authorList>
            <person name="Brown C.T."/>
            <person name="Hug L.A."/>
            <person name="Thomas B.C."/>
            <person name="Sharon I."/>
            <person name="Castelle C.J."/>
            <person name="Singh A."/>
            <person name="Wilkins M.J."/>
            <person name="Williams K.H."/>
            <person name="Banfield J.F."/>
        </authorList>
    </citation>
    <scope>NUCLEOTIDE SEQUENCE [LARGE SCALE GENOMIC DNA]</scope>
</reference>
<protein>
    <submittedName>
        <fullName evidence="1">Uncharacterized protein</fullName>
    </submittedName>
</protein>
<dbReference type="AlphaFoldDB" id="A0A0G1CAS0"/>
<name>A0A0G1CAS0_9BACT</name>
<dbReference type="Proteomes" id="UP000034810">
    <property type="component" value="Unassembled WGS sequence"/>
</dbReference>
<accession>A0A0G1CAS0</accession>
<gene>
    <name evidence="1" type="ORF">UV58_C0005G0009</name>
</gene>
<evidence type="ECO:0000313" key="2">
    <source>
        <dbReference type="Proteomes" id="UP000034810"/>
    </source>
</evidence>
<proteinExistence type="predicted"/>
<sequence length="517" mass="56514">MNGLFNKTLSVFVLIAFVSTLTFGFFLQPKKAEAGWPTTVIADIQGALKWTWEKIETVWDKLDKKYRDIIVRIIIAKMQMDIIRSIEGGNLYVSDWGGFLKDTVTELVFNEFNEYVRKASDGEVDLCVPYSAQLMALSLVSLGLASGVGQQYYGLPIRCTFDEFKANLQNTYDFVQRGGWAAYDIAFSPGANPYWMAWRLEDSIVRRTAEEKEKKKTEAESSGGYLGNKTCLESEAGTREEVVAICSDPDLRDEGETQQECVDSIMGSKSGNKCLREGIITPGTAVADSVMSAIGGDFDYAANVQSAIAAIVNAFVGKIIRKGLASGASQSSDSYGIEEGDLTGSGFEGFEGERHEQDLKDAQEKYDDTLYYLNNDLIPAVQRVLALIQQKNLESCAATLPSAEIDEGGGTQKTYTITDLIALVRALDAVSVQAGQEAETNRAEIDSLLADTAATEEQIIDALTRYDSFYKTYKVIMQDVESVSAGQDGSLLIVLDSVYNALSADEIFCPALPSTSP</sequence>
<organism evidence="1 2">
    <name type="scientific">Candidatus Wolfebacteria bacterium GW2011_GWC1_43_10</name>
    <dbReference type="NCBI Taxonomy" id="1619011"/>
    <lineage>
        <taxon>Bacteria</taxon>
        <taxon>Candidatus Wolfeibacteriota</taxon>
    </lineage>
</organism>
<evidence type="ECO:0000313" key="1">
    <source>
        <dbReference type="EMBL" id="KKS82755.1"/>
    </source>
</evidence>